<dbReference type="KEGG" id="afx:JZ786_05765"/>
<dbReference type="AlphaFoldDB" id="A0A9X7W1C2"/>
<dbReference type="RefSeq" id="WP_206657829.1">
    <property type="nucleotide sequence ID" value="NZ_CP071182.1"/>
</dbReference>
<keyword evidence="2" id="KW-1185">Reference proteome</keyword>
<sequence>MSMTINHATTMQQLQHDWAGEKLSHIASILDYRYGIDVTCAMSKADDDYSLVLKDEELDADMWVSYKSVDIIKSNVDREALQIWMMFVGALPFDYRNTNQADESIKTDATTSTKQVQETVENMPTTVRIDMDEEELRRGLASEKLAHITSILECRYGIVATPVILAKHDEYQVCMEDLHEFADVGYCYDIDDMLECNAEHEASNLRKLFVWHHAS</sequence>
<proteinExistence type="predicted"/>
<dbReference type="Proteomes" id="UP000663505">
    <property type="component" value="Chromosome"/>
</dbReference>
<accession>A0A9X7W1C2</accession>
<name>A0A9X7W1C2_9BACL</name>
<protein>
    <submittedName>
        <fullName evidence="1">Uncharacterized protein</fullName>
    </submittedName>
</protein>
<evidence type="ECO:0000313" key="1">
    <source>
        <dbReference type="EMBL" id="QSO48494.1"/>
    </source>
</evidence>
<reference evidence="1 2" key="1">
    <citation type="submission" date="2021-02" db="EMBL/GenBank/DDBJ databases">
        <title>Alicyclobacillus curvatus sp. nov. and Alicyclobacillus mengziensis sp. nov., two acidophilic bacteria isolated from acid mine drainage.</title>
        <authorList>
            <person name="Huang Y."/>
        </authorList>
    </citation>
    <scope>NUCLEOTIDE SEQUENCE [LARGE SCALE GENOMIC DNA]</scope>
    <source>
        <strain evidence="1 2">S30H14</strain>
    </source>
</reference>
<organism evidence="1 2">
    <name type="scientific">Alicyclobacillus mengziensis</name>
    <dbReference type="NCBI Taxonomy" id="2931921"/>
    <lineage>
        <taxon>Bacteria</taxon>
        <taxon>Bacillati</taxon>
        <taxon>Bacillota</taxon>
        <taxon>Bacilli</taxon>
        <taxon>Bacillales</taxon>
        <taxon>Alicyclobacillaceae</taxon>
        <taxon>Alicyclobacillus</taxon>
    </lineage>
</organism>
<dbReference type="EMBL" id="CP071182">
    <property type="protein sequence ID" value="QSO48494.1"/>
    <property type="molecule type" value="Genomic_DNA"/>
</dbReference>
<evidence type="ECO:0000313" key="2">
    <source>
        <dbReference type="Proteomes" id="UP000663505"/>
    </source>
</evidence>
<gene>
    <name evidence="1" type="ORF">JZ786_05765</name>
</gene>